<keyword evidence="6 15" id="KW-0479">Metal-binding</keyword>
<evidence type="ECO:0000259" key="18">
    <source>
        <dbReference type="PROSITE" id="PS50172"/>
    </source>
</evidence>
<evidence type="ECO:0000256" key="10">
    <source>
        <dbReference type="ARBA" id="ARBA00023027"/>
    </source>
</evidence>
<accession>A0AAU0UQQ0</accession>
<dbReference type="GO" id="GO:0005829">
    <property type="term" value="C:cytosol"/>
    <property type="evidence" value="ECO:0007669"/>
    <property type="project" value="TreeGrafter"/>
</dbReference>
<keyword evidence="11 15" id="KW-0234">DNA repair</keyword>
<dbReference type="NCBIfam" id="NF005932">
    <property type="entry name" value="PRK07956.1"/>
    <property type="match status" value="1"/>
</dbReference>
<organism evidence="19 20">
    <name type="scientific">Metallumcola ferriviriculae</name>
    <dbReference type="NCBI Taxonomy" id="3039180"/>
    <lineage>
        <taxon>Bacteria</taxon>
        <taxon>Bacillati</taxon>
        <taxon>Bacillota</taxon>
        <taxon>Clostridia</taxon>
        <taxon>Neomoorellales</taxon>
        <taxon>Desulfitibacteraceae</taxon>
        <taxon>Metallumcola</taxon>
    </lineage>
</organism>
<dbReference type="GO" id="GO:0006281">
    <property type="term" value="P:DNA repair"/>
    <property type="evidence" value="ECO:0007669"/>
    <property type="project" value="UniProtKB-KW"/>
</dbReference>
<evidence type="ECO:0000256" key="12">
    <source>
        <dbReference type="ARBA" id="ARBA00023211"/>
    </source>
</evidence>
<dbReference type="PIRSF" id="PIRSF001604">
    <property type="entry name" value="LigA"/>
    <property type="match status" value="1"/>
</dbReference>
<evidence type="ECO:0000256" key="2">
    <source>
        <dbReference type="ARBA" id="ARBA00012722"/>
    </source>
</evidence>
<dbReference type="InterPro" id="IPR004149">
    <property type="entry name" value="Znf_DNAligase_C4"/>
</dbReference>
<dbReference type="InterPro" id="IPR013840">
    <property type="entry name" value="DNAligase_N"/>
</dbReference>
<dbReference type="FunFam" id="2.40.50.140:FF:000012">
    <property type="entry name" value="DNA ligase"/>
    <property type="match status" value="1"/>
</dbReference>
<keyword evidence="5 15" id="KW-0235">DNA replication</keyword>
<evidence type="ECO:0000256" key="13">
    <source>
        <dbReference type="ARBA" id="ARBA00034005"/>
    </source>
</evidence>
<gene>
    <name evidence="15 19" type="primary">ligA</name>
    <name evidence="19" type="ORF">MFMK1_003301</name>
</gene>
<dbReference type="CDD" id="cd00114">
    <property type="entry name" value="LIGANc"/>
    <property type="match status" value="1"/>
</dbReference>
<evidence type="ECO:0000256" key="11">
    <source>
        <dbReference type="ARBA" id="ARBA00023204"/>
    </source>
</evidence>
<comment type="similarity">
    <text evidence="14 15">Belongs to the NAD-dependent DNA ligase family. LigA subfamily.</text>
</comment>
<dbReference type="PROSITE" id="PS01055">
    <property type="entry name" value="DNA_LIGASE_N1"/>
    <property type="match status" value="1"/>
</dbReference>
<comment type="cofactor">
    <cofactor evidence="15">
        <name>Mg(2+)</name>
        <dbReference type="ChEBI" id="CHEBI:18420"/>
    </cofactor>
    <cofactor evidence="15">
        <name>Mn(2+)</name>
        <dbReference type="ChEBI" id="CHEBI:29035"/>
    </cofactor>
</comment>
<evidence type="ECO:0000256" key="15">
    <source>
        <dbReference type="HAMAP-Rule" id="MF_01588"/>
    </source>
</evidence>
<feature type="binding site" evidence="15">
    <location>
        <position position="429"/>
    </location>
    <ligand>
        <name>Zn(2+)</name>
        <dbReference type="ChEBI" id="CHEBI:29105"/>
    </ligand>
</feature>
<dbReference type="InterPro" id="IPR018239">
    <property type="entry name" value="DNA_ligase_AS"/>
</dbReference>
<dbReference type="InterPro" id="IPR013839">
    <property type="entry name" value="DNAligase_adenylation"/>
</dbReference>
<reference evidence="19 20" key="1">
    <citation type="submission" date="2023-04" db="EMBL/GenBank/DDBJ databases">
        <authorList>
            <person name="Hsu D."/>
        </authorList>
    </citation>
    <scope>NUCLEOTIDE SEQUENCE [LARGE SCALE GENOMIC DNA]</scope>
    <source>
        <strain evidence="19 20">MK1</strain>
    </source>
</reference>
<dbReference type="Gene3D" id="2.40.50.140">
    <property type="entry name" value="Nucleic acid-binding proteins"/>
    <property type="match status" value="1"/>
</dbReference>
<dbReference type="Pfam" id="PF01653">
    <property type="entry name" value="DNA_ligase_aden"/>
    <property type="match status" value="1"/>
</dbReference>
<feature type="binding site" evidence="15">
    <location>
        <position position="171"/>
    </location>
    <ligand>
        <name>NAD(+)</name>
        <dbReference type="ChEBI" id="CHEBI:57540"/>
    </ligand>
</feature>
<dbReference type="Gene3D" id="3.30.470.30">
    <property type="entry name" value="DNA ligase/mRNA capping enzyme"/>
    <property type="match status" value="1"/>
</dbReference>
<dbReference type="InterPro" id="IPR001357">
    <property type="entry name" value="BRCT_dom"/>
</dbReference>
<dbReference type="Gene3D" id="6.20.10.30">
    <property type="match status" value="1"/>
</dbReference>
<dbReference type="FunFam" id="1.10.150.20:FF:000006">
    <property type="entry name" value="DNA ligase"/>
    <property type="match status" value="1"/>
</dbReference>
<keyword evidence="12 15" id="KW-0464">Manganese</keyword>
<evidence type="ECO:0000256" key="6">
    <source>
        <dbReference type="ARBA" id="ARBA00022723"/>
    </source>
</evidence>
<evidence type="ECO:0000256" key="4">
    <source>
        <dbReference type="ARBA" id="ARBA00022598"/>
    </source>
</evidence>
<dbReference type="PANTHER" id="PTHR23389:SF9">
    <property type="entry name" value="DNA LIGASE"/>
    <property type="match status" value="1"/>
</dbReference>
<dbReference type="RefSeq" id="WP_428846277.1">
    <property type="nucleotide sequence ID" value="NZ_CP121694.1"/>
</dbReference>
<dbReference type="Pfam" id="PF00533">
    <property type="entry name" value="BRCT"/>
    <property type="match status" value="1"/>
</dbReference>
<name>A0AAU0UQQ0_9FIRM</name>
<feature type="binding site" evidence="15">
    <location>
        <begin position="83"/>
        <end position="84"/>
    </location>
    <ligand>
        <name>NAD(+)</name>
        <dbReference type="ChEBI" id="CHEBI:57540"/>
    </ligand>
</feature>
<evidence type="ECO:0000256" key="8">
    <source>
        <dbReference type="ARBA" id="ARBA00022833"/>
    </source>
</evidence>
<dbReference type="SMART" id="SM00278">
    <property type="entry name" value="HhH1"/>
    <property type="match status" value="3"/>
</dbReference>
<dbReference type="GO" id="GO:0006260">
    <property type="term" value="P:DNA replication"/>
    <property type="evidence" value="ECO:0007669"/>
    <property type="project" value="UniProtKB-KW"/>
</dbReference>
<keyword evidence="20" id="KW-1185">Reference proteome</keyword>
<dbReference type="SUPFAM" id="SSF52113">
    <property type="entry name" value="BRCT domain"/>
    <property type="match status" value="1"/>
</dbReference>
<feature type="binding site" evidence="15">
    <location>
        <position position="423"/>
    </location>
    <ligand>
        <name>Zn(2+)</name>
        <dbReference type="ChEBI" id="CHEBI:29105"/>
    </ligand>
</feature>
<dbReference type="HAMAP" id="MF_01588">
    <property type="entry name" value="DNA_ligase_A"/>
    <property type="match status" value="1"/>
</dbReference>
<dbReference type="InterPro" id="IPR036420">
    <property type="entry name" value="BRCT_dom_sf"/>
</dbReference>
<dbReference type="Gene3D" id="1.10.287.610">
    <property type="entry name" value="Helix hairpin bin"/>
    <property type="match status" value="1"/>
</dbReference>
<dbReference type="InterPro" id="IPR010994">
    <property type="entry name" value="RuvA_2-like"/>
</dbReference>
<dbReference type="EMBL" id="CP121694">
    <property type="protein sequence ID" value="WRO23441.1"/>
    <property type="molecule type" value="Genomic_DNA"/>
</dbReference>
<keyword evidence="10 15" id="KW-0520">NAD</keyword>
<dbReference type="SUPFAM" id="SSF56091">
    <property type="entry name" value="DNA ligase/mRNA capping enzyme, catalytic domain"/>
    <property type="match status" value="1"/>
</dbReference>
<dbReference type="PANTHER" id="PTHR23389">
    <property type="entry name" value="CHROMOSOME TRANSMISSION FIDELITY FACTOR 18"/>
    <property type="match status" value="1"/>
</dbReference>
<dbReference type="SUPFAM" id="SSF50249">
    <property type="entry name" value="Nucleic acid-binding proteins"/>
    <property type="match status" value="1"/>
</dbReference>
<dbReference type="FunFam" id="3.30.470.30:FF:000001">
    <property type="entry name" value="DNA ligase"/>
    <property type="match status" value="1"/>
</dbReference>
<keyword evidence="8 15" id="KW-0862">Zinc</keyword>
<dbReference type="InterPro" id="IPR012340">
    <property type="entry name" value="NA-bd_OB-fold"/>
</dbReference>
<evidence type="ECO:0000313" key="20">
    <source>
        <dbReference type="Proteomes" id="UP001329915"/>
    </source>
</evidence>
<comment type="catalytic activity">
    <reaction evidence="13 15 16">
        <text>NAD(+) + (deoxyribonucleotide)n-3'-hydroxyl + 5'-phospho-(deoxyribonucleotide)m = (deoxyribonucleotide)n+m + AMP + beta-nicotinamide D-nucleotide.</text>
        <dbReference type="EC" id="6.5.1.2"/>
    </reaction>
</comment>
<evidence type="ECO:0000256" key="3">
    <source>
        <dbReference type="ARBA" id="ARBA00013308"/>
    </source>
</evidence>
<dbReference type="PROSITE" id="PS50172">
    <property type="entry name" value="BRCT"/>
    <property type="match status" value="1"/>
</dbReference>
<feature type="active site" description="N6-AMP-lysine intermediate" evidence="15">
    <location>
        <position position="115"/>
    </location>
</feature>
<dbReference type="Gene3D" id="1.10.150.20">
    <property type="entry name" value="5' to 3' exonuclease, C-terminal subdomain"/>
    <property type="match status" value="2"/>
</dbReference>
<dbReference type="SUPFAM" id="SSF47781">
    <property type="entry name" value="RuvA domain 2-like"/>
    <property type="match status" value="1"/>
</dbReference>
<feature type="binding site" evidence="15">
    <location>
        <position position="113"/>
    </location>
    <ligand>
        <name>NAD(+)</name>
        <dbReference type="ChEBI" id="CHEBI:57540"/>
    </ligand>
</feature>
<dbReference type="InterPro" id="IPR003583">
    <property type="entry name" value="Hlx-hairpin-Hlx_DNA-bd_motif"/>
</dbReference>
<feature type="binding site" evidence="15">
    <location>
        <position position="311"/>
    </location>
    <ligand>
        <name>NAD(+)</name>
        <dbReference type="ChEBI" id="CHEBI:57540"/>
    </ligand>
</feature>
<evidence type="ECO:0000256" key="14">
    <source>
        <dbReference type="ARBA" id="ARBA00060881"/>
    </source>
</evidence>
<protein>
    <recommendedName>
        <fullName evidence="3 15">DNA ligase</fullName>
        <ecNumber evidence="2 15">6.5.1.2</ecNumber>
    </recommendedName>
    <alternativeName>
        <fullName evidence="15">Polydeoxyribonucleotide synthase [NAD(+)]</fullName>
    </alternativeName>
</protein>
<feature type="binding site" evidence="15">
    <location>
        <position position="136"/>
    </location>
    <ligand>
        <name>NAD(+)</name>
        <dbReference type="ChEBI" id="CHEBI:57540"/>
    </ligand>
</feature>
<dbReference type="InterPro" id="IPR041663">
    <property type="entry name" value="DisA/LigA_HHH"/>
</dbReference>
<comment type="function">
    <text evidence="1 15">DNA ligase that catalyzes the formation of phosphodiester linkages between 5'-phosphoryl and 3'-hydroxyl groups in double-stranded DNA using NAD as a coenzyme and as the energy source for the reaction. It is essential for DNA replication and repair of damaged DNA.</text>
</comment>
<dbReference type="SMART" id="SM00532">
    <property type="entry name" value="LIGANc"/>
    <property type="match status" value="1"/>
</dbReference>
<dbReference type="AlphaFoldDB" id="A0AAU0UQQ0"/>
<dbReference type="KEGG" id="dbc:MFMK1_003301"/>
<dbReference type="Pfam" id="PF12826">
    <property type="entry name" value="HHH_2"/>
    <property type="match status" value="1"/>
</dbReference>
<dbReference type="Pfam" id="PF03119">
    <property type="entry name" value="DNA_ligase_ZBD"/>
    <property type="match status" value="1"/>
</dbReference>
<dbReference type="InterPro" id="IPR033136">
    <property type="entry name" value="DNA_ligase_CS"/>
</dbReference>
<feature type="binding site" evidence="15">
    <location>
        <position position="405"/>
    </location>
    <ligand>
        <name>Zn(2+)</name>
        <dbReference type="ChEBI" id="CHEBI:29105"/>
    </ligand>
</feature>
<dbReference type="Pfam" id="PF03120">
    <property type="entry name" value="OB_DNA_ligase"/>
    <property type="match status" value="1"/>
</dbReference>
<keyword evidence="4 15" id="KW-0436">Ligase</keyword>
<feature type="domain" description="BRCT" evidence="18">
    <location>
        <begin position="586"/>
        <end position="666"/>
    </location>
</feature>
<dbReference type="GO" id="GO:0046872">
    <property type="term" value="F:metal ion binding"/>
    <property type="evidence" value="ECO:0007669"/>
    <property type="project" value="UniProtKB-KW"/>
</dbReference>
<dbReference type="InterPro" id="IPR004150">
    <property type="entry name" value="NAD_DNA_ligase_OB"/>
</dbReference>
<evidence type="ECO:0000256" key="5">
    <source>
        <dbReference type="ARBA" id="ARBA00022705"/>
    </source>
</evidence>
<evidence type="ECO:0000313" key="19">
    <source>
        <dbReference type="EMBL" id="WRO23441.1"/>
    </source>
</evidence>
<dbReference type="Proteomes" id="UP001329915">
    <property type="component" value="Chromosome"/>
</dbReference>
<dbReference type="GO" id="GO:0003911">
    <property type="term" value="F:DNA ligase (NAD+) activity"/>
    <property type="evidence" value="ECO:0007669"/>
    <property type="project" value="UniProtKB-UniRule"/>
</dbReference>
<keyword evidence="7 15" id="KW-0227">DNA damage</keyword>
<dbReference type="NCBIfam" id="TIGR00575">
    <property type="entry name" value="dnlj"/>
    <property type="match status" value="1"/>
</dbReference>
<feature type="binding site" evidence="15">
    <location>
        <position position="287"/>
    </location>
    <ligand>
        <name>NAD(+)</name>
        <dbReference type="ChEBI" id="CHEBI:57540"/>
    </ligand>
</feature>
<feature type="region of interest" description="Disordered" evidence="17">
    <location>
        <begin position="48"/>
        <end position="71"/>
    </location>
</feature>
<sequence>MSSASIENKIKQLRDELEDHNYQYYVLDQPTITDREYDDKLRELQQLEEEHPESQDPHSPTQRVGGAPREGFTTVNHPIPLLSLDNAFGEEELYQWHRRVEKLAGEAVTYIVELKIDGLSVALTYDDGRLVVGATRGDGEIGEDITANIKTIQSVPLKLRRQVQRLLVRGEAYMPRPAFIKLNKKRQEADEALFANPRNAAAGSLRQLDPKVAAQRNLQVFVYDILAVDGEELTTHDQALALLQELGFVVNSHHKLCHTIEEVYRYCLEWTEKREQLPYDIDGLVVKVNQLELHEAIGRTAKNPRWAIAYKFPAEQKESMVQDVFLRIGRTGVVTPTALLAPVQLAGTTVTKATLHNEDFIRDKDIRIGDAVIVRKAGDIIPEVVQVLPERRKGSEGEFKFPQYCPECGAHLKRADNEAAIRCQGGLACGAQVREGIIHFTSRNAMDIEGLGSKMVEQLLDAGLIKNIADLYYLRLEELLELQRVGNKSAQNLLDAIEKSKDNPLHQLIFALGIRHVGLGAAKVLSKQFHSLDNLAQAGVEELTAVSDIGPKMAESIVDFFQEERNQDVIGRLKTAGVNTQADQGTQGGELEGLTFVITGSIPGYSRKDVQDLIESRGGKAAAAVSRKTDYVLAGEDPGLKAEKARTLGVPVLQVEDLLKTLNGIT</sequence>
<feature type="binding site" evidence="15">
    <location>
        <begin position="34"/>
        <end position="38"/>
    </location>
    <ligand>
        <name>NAD(+)</name>
        <dbReference type="ChEBI" id="CHEBI:57540"/>
    </ligand>
</feature>
<dbReference type="FunFam" id="1.10.150.20:FF:000007">
    <property type="entry name" value="DNA ligase"/>
    <property type="match status" value="1"/>
</dbReference>
<dbReference type="GO" id="GO:0003677">
    <property type="term" value="F:DNA binding"/>
    <property type="evidence" value="ECO:0007669"/>
    <property type="project" value="InterPro"/>
</dbReference>
<dbReference type="Gene3D" id="3.40.50.10190">
    <property type="entry name" value="BRCT domain"/>
    <property type="match status" value="1"/>
</dbReference>
<dbReference type="InterPro" id="IPR001679">
    <property type="entry name" value="DNA_ligase"/>
</dbReference>
<evidence type="ECO:0000256" key="17">
    <source>
        <dbReference type="SAM" id="MobiDB-lite"/>
    </source>
</evidence>
<dbReference type="PROSITE" id="PS01056">
    <property type="entry name" value="DNA_LIGASE_N2"/>
    <property type="match status" value="1"/>
</dbReference>
<dbReference type="Pfam" id="PF14520">
    <property type="entry name" value="HHH_5"/>
    <property type="match status" value="1"/>
</dbReference>
<evidence type="ECO:0000256" key="1">
    <source>
        <dbReference type="ARBA" id="ARBA00004067"/>
    </source>
</evidence>
<evidence type="ECO:0000256" key="7">
    <source>
        <dbReference type="ARBA" id="ARBA00022763"/>
    </source>
</evidence>
<dbReference type="EC" id="6.5.1.2" evidence="2 15"/>
<proteinExistence type="inferred from homology"/>
<keyword evidence="9 15" id="KW-0460">Magnesium</keyword>
<dbReference type="FunFam" id="1.10.287.610:FF:000002">
    <property type="entry name" value="DNA ligase"/>
    <property type="match status" value="1"/>
</dbReference>
<feature type="binding site" evidence="15">
    <location>
        <position position="408"/>
    </location>
    <ligand>
        <name>Zn(2+)</name>
        <dbReference type="ChEBI" id="CHEBI:29105"/>
    </ligand>
</feature>
<dbReference type="Pfam" id="PF22745">
    <property type="entry name" value="Nlig-Ia"/>
    <property type="match status" value="1"/>
</dbReference>
<dbReference type="SMART" id="SM00292">
    <property type="entry name" value="BRCT"/>
    <property type="match status" value="1"/>
</dbReference>
<evidence type="ECO:0000256" key="16">
    <source>
        <dbReference type="RuleBase" id="RU000618"/>
    </source>
</evidence>
<evidence type="ECO:0000256" key="9">
    <source>
        <dbReference type="ARBA" id="ARBA00022842"/>
    </source>
</evidence>